<gene>
    <name evidence="2" type="ORF">OPV22_031460</name>
</gene>
<protein>
    <recommendedName>
        <fullName evidence="4">DUF4283 domain-containing protein</fullName>
    </recommendedName>
</protein>
<dbReference type="AlphaFoldDB" id="A0AAV8PWK1"/>
<dbReference type="EMBL" id="JAQQAF010000009">
    <property type="protein sequence ID" value="KAJ8458534.1"/>
    <property type="molecule type" value="Genomic_DNA"/>
</dbReference>
<reference evidence="2 3" key="1">
    <citation type="submission" date="2022-12" db="EMBL/GenBank/DDBJ databases">
        <title>Chromosome-scale assembly of the Ensete ventricosum genome.</title>
        <authorList>
            <person name="Dussert Y."/>
            <person name="Stocks J."/>
            <person name="Wendawek A."/>
            <person name="Woldeyes F."/>
            <person name="Nichols R.A."/>
            <person name="Borrell J.S."/>
        </authorList>
    </citation>
    <scope>NUCLEOTIDE SEQUENCE [LARGE SCALE GENOMIC DNA]</scope>
    <source>
        <strain evidence="3">cv. Maze</strain>
        <tissue evidence="2">Seeds</tissue>
    </source>
</reference>
<sequence length="131" mass="14836">MGGGLWEAYKMEQLNHIALWCQLWNITPLFKGLCMSSQCVVAKKFCRAIHLILMNGYNQNKVLTERLQSLSSRCTFPKNHCILLGIMVLHSDGNKKDEETSPSQLKPPSLDSGPSKRTGPHNRMVVLWPKD</sequence>
<proteinExistence type="predicted"/>
<evidence type="ECO:0008006" key="4">
    <source>
        <dbReference type="Google" id="ProtNLM"/>
    </source>
</evidence>
<evidence type="ECO:0000256" key="1">
    <source>
        <dbReference type="SAM" id="MobiDB-lite"/>
    </source>
</evidence>
<feature type="region of interest" description="Disordered" evidence="1">
    <location>
        <begin position="94"/>
        <end position="131"/>
    </location>
</feature>
<accession>A0AAV8PWK1</accession>
<keyword evidence="3" id="KW-1185">Reference proteome</keyword>
<organism evidence="2 3">
    <name type="scientific">Ensete ventricosum</name>
    <name type="common">Abyssinian banana</name>
    <name type="synonym">Musa ensete</name>
    <dbReference type="NCBI Taxonomy" id="4639"/>
    <lineage>
        <taxon>Eukaryota</taxon>
        <taxon>Viridiplantae</taxon>
        <taxon>Streptophyta</taxon>
        <taxon>Embryophyta</taxon>
        <taxon>Tracheophyta</taxon>
        <taxon>Spermatophyta</taxon>
        <taxon>Magnoliopsida</taxon>
        <taxon>Liliopsida</taxon>
        <taxon>Zingiberales</taxon>
        <taxon>Musaceae</taxon>
        <taxon>Ensete</taxon>
    </lineage>
</organism>
<name>A0AAV8PWK1_ENSVE</name>
<comment type="caution">
    <text evidence="2">The sequence shown here is derived from an EMBL/GenBank/DDBJ whole genome shotgun (WGS) entry which is preliminary data.</text>
</comment>
<dbReference type="Proteomes" id="UP001222027">
    <property type="component" value="Unassembled WGS sequence"/>
</dbReference>
<evidence type="ECO:0000313" key="2">
    <source>
        <dbReference type="EMBL" id="KAJ8458534.1"/>
    </source>
</evidence>
<evidence type="ECO:0000313" key="3">
    <source>
        <dbReference type="Proteomes" id="UP001222027"/>
    </source>
</evidence>